<evidence type="ECO:0000256" key="5">
    <source>
        <dbReference type="ARBA" id="ARBA00022741"/>
    </source>
</evidence>
<evidence type="ECO:0000256" key="3">
    <source>
        <dbReference type="ARBA" id="ARBA00022723"/>
    </source>
</evidence>
<comment type="subcellular location">
    <subcellularLocation>
        <location evidence="10">Cytoplasm</location>
    </subcellularLocation>
</comment>
<feature type="domain" description="EngC GTPase" evidence="11">
    <location>
        <begin position="74"/>
        <end position="218"/>
    </location>
</feature>
<dbReference type="Pfam" id="PF16745">
    <property type="entry name" value="RsgA_N"/>
    <property type="match status" value="1"/>
</dbReference>
<feature type="domain" description="CP-type G" evidence="12">
    <location>
        <begin position="65"/>
        <end position="220"/>
    </location>
</feature>
<accession>A0ABS6EPV9</accession>
<proteinExistence type="inferred from homology"/>
<dbReference type="EC" id="3.6.1.-" evidence="10"/>
<feature type="binding site" evidence="10">
    <location>
        <position position="254"/>
    </location>
    <ligand>
        <name>Zn(2+)</name>
        <dbReference type="ChEBI" id="CHEBI:29105"/>
    </ligand>
</feature>
<keyword evidence="9 10" id="KW-0342">GTP-binding</keyword>
<comment type="cofactor">
    <cofactor evidence="10">
        <name>Zn(2+)</name>
        <dbReference type="ChEBI" id="CHEBI:29105"/>
    </cofactor>
    <text evidence="10">Binds 1 zinc ion per subunit.</text>
</comment>
<keyword evidence="3 10" id="KW-0479">Metal-binding</keyword>
<keyword evidence="14" id="KW-1185">Reference proteome</keyword>
<keyword evidence="4 10" id="KW-0699">rRNA-binding</keyword>
<sequence>MKQENGFILKGIGGFYYVRTDSGVIECKARGKFRKSSQKPVIGDRVMIEVQDDGTGYIMSIEPRKNRLIRPAVSNIDQLVIVCSAAPPVTETLLIDKVTAIAEHKGMDVLIVINKCDINRGDHLYDIYTQAGFQVFRVSAQTGEGVGALREQLTGKISAFAGNSGVGKSSLLNAIDEKFQMETGSISPKTERGRHTTRHVELVELETGGFIADTPGFSAFDAERMDLILKDDLQYAFREFEPYLNQCRFTGCAHVKEKGCAIRQAVEEGKIAKERHESYCQLYESVRNLKEWELK</sequence>
<reference evidence="13 14" key="1">
    <citation type="submission" date="2021-06" db="EMBL/GenBank/DDBJ databases">
        <authorList>
            <person name="Sun Q."/>
            <person name="Li D."/>
        </authorList>
    </citation>
    <scope>NUCLEOTIDE SEQUENCE [LARGE SCALE GENOMIC DNA]</scope>
    <source>
        <strain evidence="13 14">MSJd-7</strain>
    </source>
</reference>
<evidence type="ECO:0000256" key="4">
    <source>
        <dbReference type="ARBA" id="ARBA00022730"/>
    </source>
</evidence>
<dbReference type="NCBIfam" id="TIGR00157">
    <property type="entry name" value="ribosome small subunit-dependent GTPase A"/>
    <property type="match status" value="1"/>
</dbReference>
<evidence type="ECO:0000259" key="12">
    <source>
        <dbReference type="PROSITE" id="PS51721"/>
    </source>
</evidence>
<dbReference type="InterPro" id="IPR004881">
    <property type="entry name" value="Ribosome_biogen_GTPase_RsgA"/>
</dbReference>
<evidence type="ECO:0000256" key="2">
    <source>
        <dbReference type="ARBA" id="ARBA00022517"/>
    </source>
</evidence>
<keyword evidence="1 10" id="KW-0963">Cytoplasm</keyword>
<keyword evidence="6 10" id="KW-0378">Hydrolase</keyword>
<feature type="binding site" evidence="10">
    <location>
        <begin position="162"/>
        <end position="170"/>
    </location>
    <ligand>
        <name>GTP</name>
        <dbReference type="ChEBI" id="CHEBI:37565"/>
    </ligand>
</feature>
<protein>
    <recommendedName>
        <fullName evidence="10">Small ribosomal subunit biogenesis GTPase RsgA</fullName>
        <ecNumber evidence="10">3.6.1.-</ecNumber>
    </recommendedName>
</protein>
<dbReference type="CDD" id="cd04466">
    <property type="entry name" value="S1_YloQ_GTPase"/>
    <property type="match status" value="1"/>
</dbReference>
<dbReference type="PANTHER" id="PTHR32120:SF11">
    <property type="entry name" value="SMALL RIBOSOMAL SUBUNIT BIOGENESIS GTPASE RSGA 1, MITOCHONDRIAL-RELATED"/>
    <property type="match status" value="1"/>
</dbReference>
<comment type="caution">
    <text evidence="13">The sequence shown here is derived from an EMBL/GenBank/DDBJ whole genome shotgun (WGS) entry which is preliminary data.</text>
</comment>
<dbReference type="Pfam" id="PF03193">
    <property type="entry name" value="RsgA_GTPase"/>
    <property type="match status" value="1"/>
</dbReference>
<dbReference type="CDD" id="cd01854">
    <property type="entry name" value="YjeQ_EngC"/>
    <property type="match status" value="1"/>
</dbReference>
<dbReference type="InterPro" id="IPR010914">
    <property type="entry name" value="RsgA_GTPase_dom"/>
</dbReference>
<name>A0ABS6EPV9_9FIRM</name>
<evidence type="ECO:0000256" key="1">
    <source>
        <dbReference type="ARBA" id="ARBA00022490"/>
    </source>
</evidence>
<evidence type="ECO:0000313" key="13">
    <source>
        <dbReference type="EMBL" id="MBU5489262.1"/>
    </source>
</evidence>
<feature type="binding site" evidence="10">
    <location>
        <position position="247"/>
    </location>
    <ligand>
        <name>Zn(2+)</name>
        <dbReference type="ChEBI" id="CHEBI:29105"/>
    </ligand>
</feature>
<keyword evidence="5 10" id="KW-0547">Nucleotide-binding</keyword>
<keyword evidence="7 10" id="KW-0862">Zinc</keyword>
<gene>
    <name evidence="10 13" type="primary">rsgA</name>
    <name evidence="13" type="ORF">KQI75_01235</name>
</gene>
<evidence type="ECO:0000256" key="8">
    <source>
        <dbReference type="ARBA" id="ARBA00022884"/>
    </source>
</evidence>
<dbReference type="PROSITE" id="PS50936">
    <property type="entry name" value="ENGC_GTPASE"/>
    <property type="match status" value="1"/>
</dbReference>
<comment type="function">
    <text evidence="10">One of several proteins that assist in the late maturation steps of the functional core of the 30S ribosomal subunit. Helps release RbfA from mature subunits. May play a role in the assembly of ribosomal proteins into the subunit. Circularly permuted GTPase that catalyzes slow GTP hydrolysis, GTPase activity is stimulated by the 30S ribosomal subunit.</text>
</comment>
<dbReference type="RefSeq" id="WP_216468869.1">
    <property type="nucleotide sequence ID" value="NZ_JAHLQI010000001.1"/>
</dbReference>
<feature type="binding site" evidence="10">
    <location>
        <position position="252"/>
    </location>
    <ligand>
        <name>Zn(2+)</name>
        <dbReference type="ChEBI" id="CHEBI:29105"/>
    </ligand>
</feature>
<comment type="subunit">
    <text evidence="10">Monomer. Associates with 30S ribosomal subunit, binds 16S rRNA.</text>
</comment>
<dbReference type="Proteomes" id="UP000783588">
    <property type="component" value="Unassembled WGS sequence"/>
</dbReference>
<evidence type="ECO:0000256" key="10">
    <source>
        <dbReference type="HAMAP-Rule" id="MF_01820"/>
    </source>
</evidence>
<dbReference type="PANTHER" id="PTHR32120">
    <property type="entry name" value="SMALL RIBOSOMAL SUBUNIT BIOGENESIS GTPASE RSGA"/>
    <property type="match status" value="1"/>
</dbReference>
<dbReference type="EMBL" id="JAHLQI010000001">
    <property type="protein sequence ID" value="MBU5489262.1"/>
    <property type="molecule type" value="Genomic_DNA"/>
</dbReference>
<evidence type="ECO:0000256" key="6">
    <source>
        <dbReference type="ARBA" id="ARBA00022801"/>
    </source>
</evidence>
<organism evidence="13 14">
    <name type="scientific">Butyricicoccus intestinisimiae</name>
    <dbReference type="NCBI Taxonomy" id="2841509"/>
    <lineage>
        <taxon>Bacteria</taxon>
        <taxon>Bacillati</taxon>
        <taxon>Bacillota</taxon>
        <taxon>Clostridia</taxon>
        <taxon>Eubacteriales</taxon>
        <taxon>Butyricicoccaceae</taxon>
        <taxon>Butyricicoccus</taxon>
    </lineage>
</organism>
<keyword evidence="8 10" id="KW-0694">RNA-binding</keyword>
<dbReference type="PROSITE" id="PS51721">
    <property type="entry name" value="G_CP"/>
    <property type="match status" value="1"/>
</dbReference>
<feature type="binding site" evidence="10">
    <location>
        <begin position="114"/>
        <end position="117"/>
    </location>
    <ligand>
        <name>GTP</name>
        <dbReference type="ChEBI" id="CHEBI:37565"/>
    </ligand>
</feature>
<comment type="similarity">
    <text evidence="10">Belongs to the TRAFAC class YlqF/YawG GTPase family. RsgA subfamily.</text>
</comment>
<dbReference type="HAMAP" id="MF_01820">
    <property type="entry name" value="GTPase_RsgA"/>
    <property type="match status" value="1"/>
</dbReference>
<evidence type="ECO:0000256" key="7">
    <source>
        <dbReference type="ARBA" id="ARBA00022833"/>
    </source>
</evidence>
<feature type="binding site" evidence="10">
    <location>
        <position position="260"/>
    </location>
    <ligand>
        <name>Zn(2+)</name>
        <dbReference type="ChEBI" id="CHEBI:29105"/>
    </ligand>
</feature>
<dbReference type="InterPro" id="IPR031944">
    <property type="entry name" value="RsgA_N"/>
</dbReference>
<evidence type="ECO:0000256" key="9">
    <source>
        <dbReference type="ARBA" id="ARBA00023134"/>
    </source>
</evidence>
<keyword evidence="2 10" id="KW-0690">Ribosome biogenesis</keyword>
<dbReference type="InterPro" id="IPR030378">
    <property type="entry name" value="G_CP_dom"/>
</dbReference>
<evidence type="ECO:0000259" key="11">
    <source>
        <dbReference type="PROSITE" id="PS50936"/>
    </source>
</evidence>
<evidence type="ECO:0000313" key="14">
    <source>
        <dbReference type="Proteomes" id="UP000783588"/>
    </source>
</evidence>